<proteinExistence type="predicted"/>
<comment type="caution">
    <text evidence="2">The sequence shown here is derived from an EMBL/GenBank/DDBJ whole genome shotgun (WGS) entry which is preliminary data.</text>
</comment>
<evidence type="ECO:0000313" key="2">
    <source>
        <dbReference type="EMBL" id="KAJ4362998.1"/>
    </source>
</evidence>
<dbReference type="EMBL" id="JAPEUY010000020">
    <property type="protein sequence ID" value="KAJ4362998.1"/>
    <property type="molecule type" value="Genomic_DNA"/>
</dbReference>
<accession>A0A9W9CHU2</accession>
<dbReference type="AlphaFoldDB" id="A0A9W9CHU2"/>
<evidence type="ECO:0008006" key="4">
    <source>
        <dbReference type="Google" id="ProtNLM"/>
    </source>
</evidence>
<dbReference type="OrthoDB" id="3763539at2759"/>
<keyword evidence="3" id="KW-1185">Reference proteome</keyword>
<evidence type="ECO:0000313" key="3">
    <source>
        <dbReference type="Proteomes" id="UP001140560"/>
    </source>
</evidence>
<name>A0A9W9CHU2_9PLEO</name>
<reference evidence="2" key="1">
    <citation type="submission" date="2022-10" db="EMBL/GenBank/DDBJ databases">
        <title>Tapping the CABI collections for fungal endophytes: first genome assemblies for Collariella, Neodidymelliopsis, Ascochyta clinopodiicola, Didymella pomorum, Didymosphaeria variabile, Neocosmospora piperis and Neocucurbitaria cava.</title>
        <authorList>
            <person name="Hill R."/>
        </authorList>
    </citation>
    <scope>NUCLEOTIDE SEQUENCE</scope>
    <source>
        <strain evidence="2">IMI 356814</strain>
    </source>
</reference>
<evidence type="ECO:0000256" key="1">
    <source>
        <dbReference type="SAM" id="SignalP"/>
    </source>
</evidence>
<sequence length="173" mass="18344">MRSTTFLATLLAALLATLLPTAILAAPSSLMARAGDEQCAPTSYTLSDYTLVTSSSQAYVNFNFKSTFADSTIIQDAVTGGANCQADGPTIPNSNECGVEGRKLLFDLRGPEEQAYYQITHTWTCNGATWMSGNAVQVDPLNCNESDGTHTCSGGPQTFAPQNVRKICSTPTC</sequence>
<feature type="signal peptide" evidence="1">
    <location>
        <begin position="1"/>
        <end position="25"/>
    </location>
</feature>
<dbReference type="Proteomes" id="UP001140560">
    <property type="component" value="Unassembled WGS sequence"/>
</dbReference>
<keyword evidence="1" id="KW-0732">Signal</keyword>
<feature type="chain" id="PRO_5040754689" description="Hypersensitive response inducing protein 1" evidence="1">
    <location>
        <begin position="26"/>
        <end position="173"/>
    </location>
</feature>
<gene>
    <name evidence="2" type="ORF">N0V83_010115</name>
</gene>
<organism evidence="2 3">
    <name type="scientific">Neocucurbitaria cava</name>
    <dbReference type="NCBI Taxonomy" id="798079"/>
    <lineage>
        <taxon>Eukaryota</taxon>
        <taxon>Fungi</taxon>
        <taxon>Dikarya</taxon>
        <taxon>Ascomycota</taxon>
        <taxon>Pezizomycotina</taxon>
        <taxon>Dothideomycetes</taxon>
        <taxon>Pleosporomycetidae</taxon>
        <taxon>Pleosporales</taxon>
        <taxon>Pleosporineae</taxon>
        <taxon>Cucurbitariaceae</taxon>
        <taxon>Neocucurbitaria</taxon>
    </lineage>
</organism>
<protein>
    <recommendedName>
        <fullName evidence="4">Hypersensitive response inducing protein 1</fullName>
    </recommendedName>
</protein>